<dbReference type="EMBL" id="KQ087198">
    <property type="protein sequence ID" value="KLT43089.1"/>
    <property type="molecule type" value="Genomic_DNA"/>
</dbReference>
<evidence type="ECO:0000313" key="1">
    <source>
        <dbReference type="EMBL" id="KLT43089.1"/>
    </source>
</evidence>
<gene>
    <name evidence="1" type="ORF">CC85DRAFT_67637</name>
</gene>
<dbReference type="Proteomes" id="UP000053611">
    <property type="component" value="Unassembled WGS sequence"/>
</dbReference>
<dbReference type="AlphaFoldDB" id="A0A0J1B5U9"/>
<protein>
    <submittedName>
        <fullName evidence="1">Uncharacterized protein</fullName>
    </submittedName>
</protein>
<name>A0A0J1B5U9_9TREE</name>
<dbReference type="GeneID" id="28987936"/>
<proteinExistence type="predicted"/>
<sequence length="102" mass="11326">MCGSLLFVSGCSWNTSCSHTPHRKWQASCSIGSCSPTIGIVTRQWYSSSSSLSFRPDPPLLLIRSLPSFSEKRYHGRPSQRGTQNMPEGSHVMILFPLSQSH</sequence>
<keyword evidence="2" id="KW-1185">Reference proteome</keyword>
<reference evidence="1 2" key="1">
    <citation type="submission" date="2015-03" db="EMBL/GenBank/DDBJ databases">
        <title>Genomics and transcriptomics of the oil-accumulating basidiomycete yeast T. oleaginosus allow insights into substrate utilization and the diverse evolutionary trajectories of mating systems in fungi.</title>
        <authorList>
            <consortium name="DOE Joint Genome Institute"/>
            <person name="Kourist R."/>
            <person name="Kracht O."/>
            <person name="Bracharz F."/>
            <person name="Lipzen A."/>
            <person name="Nolan M."/>
            <person name="Ohm R."/>
            <person name="Grigoriev I."/>
            <person name="Sun S."/>
            <person name="Heitman J."/>
            <person name="Bruck T."/>
            <person name="Nowrousian M."/>
        </authorList>
    </citation>
    <scope>NUCLEOTIDE SEQUENCE [LARGE SCALE GENOMIC DNA]</scope>
    <source>
        <strain evidence="1 2">IBC0246</strain>
    </source>
</reference>
<dbReference type="RefSeq" id="XP_018279580.1">
    <property type="nucleotide sequence ID" value="XM_018427333.1"/>
</dbReference>
<evidence type="ECO:0000313" key="2">
    <source>
        <dbReference type="Proteomes" id="UP000053611"/>
    </source>
</evidence>
<accession>A0A0J1B5U9</accession>
<organism evidence="1 2">
    <name type="scientific">Cutaneotrichosporon oleaginosum</name>
    <dbReference type="NCBI Taxonomy" id="879819"/>
    <lineage>
        <taxon>Eukaryota</taxon>
        <taxon>Fungi</taxon>
        <taxon>Dikarya</taxon>
        <taxon>Basidiomycota</taxon>
        <taxon>Agaricomycotina</taxon>
        <taxon>Tremellomycetes</taxon>
        <taxon>Trichosporonales</taxon>
        <taxon>Trichosporonaceae</taxon>
        <taxon>Cutaneotrichosporon</taxon>
    </lineage>
</organism>